<dbReference type="InterPro" id="IPR050266">
    <property type="entry name" value="AB_hydrolase_sf"/>
</dbReference>
<evidence type="ECO:0000313" key="3">
    <source>
        <dbReference type="EMBL" id="MBP1040668.1"/>
    </source>
</evidence>
<feature type="domain" description="AB hydrolase-1" evidence="2">
    <location>
        <begin position="20"/>
        <end position="130"/>
    </location>
</feature>
<organism evidence="3 4">
    <name type="scientific">Vagococcus allomyrinae</name>
    <dbReference type="NCBI Taxonomy" id="2794353"/>
    <lineage>
        <taxon>Bacteria</taxon>
        <taxon>Bacillati</taxon>
        <taxon>Bacillota</taxon>
        <taxon>Bacilli</taxon>
        <taxon>Lactobacillales</taxon>
        <taxon>Enterococcaceae</taxon>
        <taxon>Vagococcus</taxon>
    </lineage>
</organism>
<gene>
    <name evidence="3" type="ORF">I6N95_06605</name>
</gene>
<dbReference type="InterPro" id="IPR029058">
    <property type="entry name" value="AB_hydrolase_fold"/>
</dbReference>
<reference evidence="3" key="1">
    <citation type="submission" date="2020-12" db="EMBL/GenBank/DDBJ databases">
        <title>Vagococcus allomyrinae sp. nov. and Enterococcus lavae sp. nov., isolated from the larvae of Allomyrina dichotoma.</title>
        <authorList>
            <person name="Lee S.D."/>
        </authorList>
    </citation>
    <scope>NUCLEOTIDE SEQUENCE</scope>
    <source>
        <strain evidence="3">BWB3-3</strain>
    </source>
</reference>
<protein>
    <submittedName>
        <fullName evidence="3">Alpha/beta hydrolase</fullName>
    </submittedName>
</protein>
<dbReference type="PANTHER" id="PTHR43798">
    <property type="entry name" value="MONOACYLGLYCEROL LIPASE"/>
    <property type="match status" value="1"/>
</dbReference>
<accession>A0A940PAX0</accession>
<dbReference type="Proteomes" id="UP000674938">
    <property type="component" value="Unassembled WGS sequence"/>
</dbReference>
<keyword evidence="4" id="KW-1185">Reference proteome</keyword>
<dbReference type="Pfam" id="PF00561">
    <property type="entry name" value="Abhydrolase_1"/>
    <property type="match status" value="1"/>
</dbReference>
<dbReference type="SUPFAM" id="SSF53474">
    <property type="entry name" value="alpha/beta-Hydrolases"/>
    <property type="match status" value="1"/>
</dbReference>
<dbReference type="GO" id="GO:0016020">
    <property type="term" value="C:membrane"/>
    <property type="evidence" value="ECO:0007669"/>
    <property type="project" value="TreeGrafter"/>
</dbReference>
<evidence type="ECO:0000313" key="4">
    <source>
        <dbReference type="Proteomes" id="UP000674938"/>
    </source>
</evidence>
<name>A0A940PAX0_9ENTE</name>
<dbReference type="EMBL" id="JAEEGA010000003">
    <property type="protein sequence ID" value="MBP1040668.1"/>
    <property type="molecule type" value="Genomic_DNA"/>
</dbReference>
<dbReference type="AlphaFoldDB" id="A0A940PAX0"/>
<evidence type="ECO:0000259" key="2">
    <source>
        <dbReference type="Pfam" id="PF00561"/>
    </source>
</evidence>
<dbReference type="RefSeq" id="WP_209525897.1">
    <property type="nucleotide sequence ID" value="NZ_JAEEGA010000003.1"/>
</dbReference>
<dbReference type="GO" id="GO:0016787">
    <property type="term" value="F:hydrolase activity"/>
    <property type="evidence" value="ECO:0007669"/>
    <property type="project" value="UniProtKB-KW"/>
</dbReference>
<dbReference type="InterPro" id="IPR000073">
    <property type="entry name" value="AB_hydrolase_1"/>
</dbReference>
<proteinExistence type="predicted"/>
<keyword evidence="1 3" id="KW-0378">Hydrolase</keyword>
<evidence type="ECO:0000256" key="1">
    <source>
        <dbReference type="ARBA" id="ARBA00022801"/>
    </source>
</evidence>
<sequence length="218" mass="24059">MKQTVNQIDLYYKKTGSGAPLVLLHGNGEDHLIFNALTLTLAKHYTVYAIDSRNHGKSTATKDYSYETMSDDISQFMDALDLEDVHLVGFSDGGIIGLLLGIAQHPRLKKMAVLGPNLSPDDFTEESMAYVRQEFAETGNPLFQLMMEQPAISVEKLKEIAVPTLVIGAENDIYKPELFPLIATTIPNASLLIVEGHDHGSYIIDNDLLAESLLTFFS</sequence>
<dbReference type="PANTHER" id="PTHR43798:SF31">
    <property type="entry name" value="AB HYDROLASE SUPERFAMILY PROTEIN YCLE"/>
    <property type="match status" value="1"/>
</dbReference>
<comment type="caution">
    <text evidence="3">The sequence shown here is derived from an EMBL/GenBank/DDBJ whole genome shotgun (WGS) entry which is preliminary data.</text>
</comment>
<dbReference type="Gene3D" id="3.40.50.1820">
    <property type="entry name" value="alpha/beta hydrolase"/>
    <property type="match status" value="2"/>
</dbReference>